<accession>D2XAF2</accession>
<evidence type="ECO:0000313" key="2">
    <source>
        <dbReference type="Proteomes" id="UP000029780"/>
    </source>
</evidence>
<organismHost>
    <name type="scientific">Acanthamoeba</name>
    <dbReference type="NCBI Taxonomy" id="5754"/>
</organismHost>
<dbReference type="RefSeq" id="YP_003406891.1">
    <property type="nucleotide sequence ID" value="NC_013756.1"/>
</dbReference>
<proteinExistence type="predicted"/>
<dbReference type="OrthoDB" id="34149at10239"/>
<organism evidence="1 2">
    <name type="scientific">Marseillevirus marseillevirus</name>
    <name type="common">GBM</name>
    <dbReference type="NCBI Taxonomy" id="694581"/>
    <lineage>
        <taxon>Viruses</taxon>
        <taxon>Varidnaviria</taxon>
        <taxon>Bamfordvirae</taxon>
        <taxon>Nucleocytoviricota</taxon>
        <taxon>Megaviricetes</taxon>
        <taxon>Pimascovirales</taxon>
        <taxon>Pimascovirales incertae sedis</taxon>
        <taxon>Marseilleviridae</taxon>
        <taxon>Marseillevirus</taxon>
        <taxon>Marseillevirus massiliense</taxon>
    </lineage>
</organism>
<dbReference type="KEGG" id="vg:8746385"/>
<dbReference type="EMBL" id="GU071086">
    <property type="protein sequence ID" value="ADB03929.1"/>
    <property type="molecule type" value="Genomic_DNA"/>
</dbReference>
<evidence type="ECO:0000313" key="1">
    <source>
        <dbReference type="EMBL" id="ADB03929.1"/>
    </source>
</evidence>
<dbReference type="Proteomes" id="UP000029780">
    <property type="component" value="Segment"/>
</dbReference>
<sequence>MHLEKVSLVAEISKDGKMWEFTVLFFESEREEVVCFVDVGKARFAGEFQTPESVPVGSLSVGISQFEAECRRHLQIFLLESIRKREKILEALLSTNVKQGHKKIFVSLERKQERKIRELKFCAREGLFLRSLRKFETQEGKLFWEIGQ</sequence>
<reference evidence="1 2" key="1">
    <citation type="journal article" date="2009" name="Proc. Natl. Acad. Sci. U.S.A.">
        <title>Giant Marseillevirus highlights the role of amoebae as a melting pot in emergence of chimeric microorganisms.</title>
        <authorList>
            <person name="Boyer M."/>
            <person name="Yutin N."/>
            <person name="Pagnier I."/>
            <person name="Barrassi L."/>
            <person name="Fournous G."/>
            <person name="Espinosa L."/>
            <person name="Robert C."/>
            <person name="Azza S."/>
            <person name="Sun S."/>
            <person name="Rossmann M.G."/>
            <person name="Suzan-Monti M."/>
            <person name="La Scola B."/>
            <person name="Koonin E.V."/>
            <person name="Raoult D."/>
        </authorList>
    </citation>
    <scope>NUCLEOTIDE SEQUENCE [LARGE SCALE GENOMIC DNA]</scope>
    <source>
        <strain evidence="1 2">T19</strain>
    </source>
</reference>
<protein>
    <submittedName>
        <fullName evidence="1">Uncharacterized protein</fullName>
    </submittedName>
</protein>
<name>D2XAF2_GBMV</name>
<dbReference type="GeneID" id="8746385"/>
<keyword evidence="2" id="KW-1185">Reference proteome</keyword>
<gene>
    <name evidence="1" type="ORF">MAR_ORF148</name>
</gene>